<evidence type="ECO:0000256" key="4">
    <source>
        <dbReference type="ARBA" id="ARBA00012944"/>
    </source>
</evidence>
<dbReference type="GO" id="GO:0048039">
    <property type="term" value="F:ubiquinone binding"/>
    <property type="evidence" value="ECO:0007669"/>
    <property type="project" value="TreeGrafter"/>
</dbReference>
<reference evidence="19" key="1">
    <citation type="journal article" date="2018" name="Syst. Biol.">
        <title>Mitochondrial Genome Fragmentation Unites the Parasitic Lice of Eutherian Mammals.</title>
        <authorList>
            <person name="Song F."/>
            <person name="Li H."/>
            <person name="Liu G.-H."/>
            <person name="Wang W."/>
            <person name="James P."/>
            <person name="Colwell D.D."/>
            <person name="Tran A."/>
            <person name="Gong S."/>
            <person name="Cai W."/>
            <person name="Shao R."/>
        </authorList>
    </citation>
    <scope>NUCLEOTIDE SEQUENCE</scope>
    <source>
        <strain evidence="19">Minichromosome 8</strain>
    </source>
</reference>
<feature type="domain" description="NADH:quinone oxidoreductase/Mrp antiporter transmembrane" evidence="18">
    <location>
        <begin position="101"/>
        <end position="385"/>
    </location>
</feature>
<feature type="transmembrane region" description="Helical" evidence="17">
    <location>
        <begin position="301"/>
        <end position="322"/>
    </location>
</feature>
<evidence type="ECO:0000256" key="8">
    <source>
        <dbReference type="ARBA" id="ARBA00022692"/>
    </source>
</evidence>
<keyword evidence="11 17" id="KW-1133">Transmembrane helix</keyword>
<feature type="transmembrane region" description="Helical" evidence="17">
    <location>
        <begin position="12"/>
        <end position="36"/>
    </location>
</feature>
<evidence type="ECO:0000256" key="5">
    <source>
        <dbReference type="ARBA" id="ARBA00021006"/>
    </source>
</evidence>
<feature type="transmembrane region" description="Helical" evidence="17">
    <location>
        <begin position="56"/>
        <end position="76"/>
    </location>
</feature>
<dbReference type="GO" id="GO:0008137">
    <property type="term" value="F:NADH dehydrogenase (ubiquinone) activity"/>
    <property type="evidence" value="ECO:0007669"/>
    <property type="project" value="UniProtKB-UniRule"/>
</dbReference>
<dbReference type="AlphaFoldDB" id="A0A386B2A0"/>
<dbReference type="Pfam" id="PF00361">
    <property type="entry name" value="Proton_antipo_M"/>
    <property type="match status" value="1"/>
</dbReference>
<dbReference type="GO" id="GO:0015990">
    <property type="term" value="P:electron transport coupled proton transport"/>
    <property type="evidence" value="ECO:0007669"/>
    <property type="project" value="TreeGrafter"/>
</dbReference>
<comment type="subcellular location">
    <subcellularLocation>
        <location evidence="2 17">Mitochondrion membrane</location>
        <topology evidence="2 17">Multi-pass membrane protein</topology>
    </subcellularLocation>
</comment>
<evidence type="ECO:0000259" key="18">
    <source>
        <dbReference type="Pfam" id="PF00361"/>
    </source>
</evidence>
<evidence type="ECO:0000256" key="15">
    <source>
        <dbReference type="ARBA" id="ARBA00023136"/>
    </source>
</evidence>
<sequence length="438" mass="49694">MSALFTGLMVMLIGLILKFSWITISFILLGLSFSLLLNVFMMKDSVLTLGMNLDSICYYMEILVLLTILLSISVGLMMDNKEKIKALLFLGLISCLFFAVDNLLLLLLTYEMSLIPVFYLIMSHGYQPERFRSSFFIIMYTLISSIPLIYFTVLLVLNHSFDSSYFISMHSISDKFFWVLFMMFVSFLVKLPLFGFHVWLPMAHVEAPLVGSMVLASILLKMGGFGLYRFWSLATDNKFLNFWMFLLVVSAVGGVVSGFLALFSSDVKTIVAYSSVSHMNFLYVGFCSSKITSMNGFLTMSFSHGISSMALFFLVTVFYNTISSRNLYFMKGLLGVFPVLMMMSMLNWSMNFGLPPFMSFLGEILILTSSLSMFPWVLVILLLVMFISSSYSMNTFGLMNLPSVKSLNLPKTTFQDVNMLLFFLVIGVEMLFLSVEMY</sequence>
<feature type="transmembrane region" description="Helical" evidence="17">
    <location>
        <begin position="360"/>
        <end position="387"/>
    </location>
</feature>
<evidence type="ECO:0000256" key="10">
    <source>
        <dbReference type="ARBA" id="ARBA00022982"/>
    </source>
</evidence>
<geneLocation type="mitochondrion" evidence="19"/>
<evidence type="ECO:0000256" key="11">
    <source>
        <dbReference type="ARBA" id="ARBA00022989"/>
    </source>
</evidence>
<dbReference type="InterPro" id="IPR003918">
    <property type="entry name" value="NADH_UbQ_OxRdtase"/>
</dbReference>
<evidence type="ECO:0000256" key="1">
    <source>
        <dbReference type="ARBA" id="ARBA00003257"/>
    </source>
</evidence>
<dbReference type="EC" id="7.1.1.2" evidence="4 17"/>
<evidence type="ECO:0000256" key="12">
    <source>
        <dbReference type="ARBA" id="ARBA00023027"/>
    </source>
</evidence>
<dbReference type="GO" id="GO:0042773">
    <property type="term" value="P:ATP synthesis coupled electron transport"/>
    <property type="evidence" value="ECO:0007669"/>
    <property type="project" value="InterPro"/>
</dbReference>
<dbReference type="PRINTS" id="PR01437">
    <property type="entry name" value="NUOXDRDTASE4"/>
</dbReference>
<name>A0A386B2A0_9NEOP</name>
<dbReference type="GO" id="GO:0003954">
    <property type="term" value="F:NADH dehydrogenase activity"/>
    <property type="evidence" value="ECO:0007669"/>
    <property type="project" value="TreeGrafter"/>
</dbReference>
<evidence type="ECO:0000256" key="9">
    <source>
        <dbReference type="ARBA" id="ARBA00022967"/>
    </source>
</evidence>
<evidence type="ECO:0000313" key="19">
    <source>
        <dbReference type="EMBL" id="AYC65861.1"/>
    </source>
</evidence>
<dbReference type="GO" id="GO:0031966">
    <property type="term" value="C:mitochondrial membrane"/>
    <property type="evidence" value="ECO:0007669"/>
    <property type="project" value="UniProtKB-SubCell"/>
</dbReference>
<proteinExistence type="inferred from homology"/>
<evidence type="ECO:0000256" key="7">
    <source>
        <dbReference type="ARBA" id="ARBA00022660"/>
    </source>
</evidence>
<evidence type="ECO:0000256" key="16">
    <source>
        <dbReference type="ARBA" id="ARBA00049551"/>
    </source>
</evidence>
<evidence type="ECO:0000256" key="14">
    <source>
        <dbReference type="ARBA" id="ARBA00023128"/>
    </source>
</evidence>
<evidence type="ECO:0000256" key="2">
    <source>
        <dbReference type="ARBA" id="ARBA00004225"/>
    </source>
</evidence>
<keyword evidence="7 17" id="KW-0679">Respiratory chain</keyword>
<feature type="transmembrane region" description="Helical" evidence="17">
    <location>
        <begin position="88"/>
        <end position="121"/>
    </location>
</feature>
<feature type="transmembrane region" description="Helical" evidence="17">
    <location>
        <begin position="177"/>
        <end position="200"/>
    </location>
</feature>
<keyword evidence="14 17" id="KW-0496">Mitochondrion</keyword>
<evidence type="ECO:0000256" key="13">
    <source>
        <dbReference type="ARBA" id="ARBA00023075"/>
    </source>
</evidence>
<feature type="transmembrane region" description="Helical" evidence="17">
    <location>
        <begin position="243"/>
        <end position="264"/>
    </location>
</feature>
<feature type="transmembrane region" description="Helical" evidence="17">
    <location>
        <begin position="417"/>
        <end position="435"/>
    </location>
</feature>
<keyword evidence="10 17" id="KW-0249">Electron transport</keyword>
<keyword evidence="8 17" id="KW-0812">Transmembrane</keyword>
<dbReference type="PANTHER" id="PTHR43507:SF20">
    <property type="entry name" value="NADH-UBIQUINONE OXIDOREDUCTASE CHAIN 4"/>
    <property type="match status" value="1"/>
</dbReference>
<evidence type="ECO:0000256" key="6">
    <source>
        <dbReference type="ARBA" id="ARBA00022448"/>
    </source>
</evidence>
<comment type="function">
    <text evidence="1">Core subunit of the mitochondrial membrane respiratory chain NADH dehydrogenase (Complex I) that is believed to belong to the minimal assembly required for catalysis. Complex I functions in the transfer of electrons from NADH to the respiratory chain. The immediate electron acceptor for the enzyme is believed to be ubiquinone.</text>
</comment>
<dbReference type="InterPro" id="IPR001750">
    <property type="entry name" value="ND/Mrp_TM"/>
</dbReference>
<gene>
    <name evidence="19" type="primary">ND4</name>
</gene>
<keyword evidence="15 17" id="KW-0472">Membrane</keyword>
<keyword evidence="12 17" id="KW-0520">NAD</keyword>
<comment type="catalytic activity">
    <reaction evidence="16 17">
        <text>a ubiquinone + NADH + 5 H(+)(in) = a ubiquinol + NAD(+) + 4 H(+)(out)</text>
        <dbReference type="Rhea" id="RHEA:29091"/>
        <dbReference type="Rhea" id="RHEA-COMP:9565"/>
        <dbReference type="Rhea" id="RHEA-COMP:9566"/>
        <dbReference type="ChEBI" id="CHEBI:15378"/>
        <dbReference type="ChEBI" id="CHEBI:16389"/>
        <dbReference type="ChEBI" id="CHEBI:17976"/>
        <dbReference type="ChEBI" id="CHEBI:57540"/>
        <dbReference type="ChEBI" id="CHEBI:57945"/>
        <dbReference type="EC" id="7.1.1.2"/>
    </reaction>
</comment>
<evidence type="ECO:0000256" key="3">
    <source>
        <dbReference type="ARBA" id="ARBA00009025"/>
    </source>
</evidence>
<feature type="transmembrane region" description="Helical" evidence="17">
    <location>
        <begin position="328"/>
        <end position="348"/>
    </location>
</feature>
<protein>
    <recommendedName>
        <fullName evidence="5 17">NADH-ubiquinone oxidoreductase chain 4</fullName>
        <ecNumber evidence="4 17">7.1.1.2</ecNumber>
    </recommendedName>
</protein>
<keyword evidence="13 17" id="KW-0830">Ubiquinone</keyword>
<evidence type="ECO:0000256" key="17">
    <source>
        <dbReference type="RuleBase" id="RU003297"/>
    </source>
</evidence>
<dbReference type="EMBL" id="MH001219">
    <property type="protein sequence ID" value="AYC65861.1"/>
    <property type="molecule type" value="Genomic_DNA"/>
</dbReference>
<dbReference type="PANTHER" id="PTHR43507">
    <property type="entry name" value="NADH-UBIQUINONE OXIDOREDUCTASE CHAIN 4"/>
    <property type="match status" value="1"/>
</dbReference>
<organism evidence="19">
    <name type="scientific">Trichodectes canis</name>
    <dbReference type="NCBI Taxonomy" id="209909"/>
    <lineage>
        <taxon>Eukaryota</taxon>
        <taxon>Metazoa</taxon>
        <taxon>Ecdysozoa</taxon>
        <taxon>Arthropoda</taxon>
        <taxon>Hexapoda</taxon>
        <taxon>Insecta</taxon>
        <taxon>Pterygota</taxon>
        <taxon>Neoptera</taxon>
        <taxon>Paraneoptera</taxon>
        <taxon>Psocodea</taxon>
        <taxon>Troctomorpha</taxon>
        <taxon>Phthiraptera</taxon>
        <taxon>Trichodectera</taxon>
        <taxon>Trichodectidae</taxon>
        <taxon>Trichodectes</taxon>
    </lineage>
</organism>
<feature type="transmembrane region" description="Helical" evidence="17">
    <location>
        <begin position="133"/>
        <end position="157"/>
    </location>
</feature>
<keyword evidence="9" id="KW-1278">Translocase</keyword>
<feature type="transmembrane region" description="Helical" evidence="17">
    <location>
        <begin position="212"/>
        <end position="231"/>
    </location>
</feature>
<keyword evidence="6 17" id="KW-0813">Transport</keyword>
<comment type="function">
    <text evidence="17">Core subunit of the mitochondrial membrane respiratory chain NADH dehydrogenase (Complex I) which catalyzes electron transfer from NADH through the respiratory chain, using ubiquinone as an electron acceptor. Essential for the catalytic activity and assembly of complex I.</text>
</comment>
<comment type="similarity">
    <text evidence="3 17">Belongs to the complex I subunit 4 family.</text>
</comment>
<accession>A0A386B2A0</accession>